<dbReference type="InterPro" id="IPR018060">
    <property type="entry name" value="HTH_AraC"/>
</dbReference>
<dbReference type="Proteomes" id="UP001589943">
    <property type="component" value="Unassembled WGS sequence"/>
</dbReference>
<dbReference type="Gene3D" id="1.10.10.60">
    <property type="entry name" value="Homeodomain-like"/>
    <property type="match status" value="1"/>
</dbReference>
<feature type="domain" description="HTH araC/xylS-type" evidence="1">
    <location>
        <begin position="181"/>
        <end position="264"/>
    </location>
</feature>
<dbReference type="SMART" id="SM00342">
    <property type="entry name" value="HTH_ARAC"/>
    <property type="match status" value="1"/>
</dbReference>
<accession>A0ABV6PKG5</accession>
<reference evidence="2 3" key="1">
    <citation type="submission" date="2024-09" db="EMBL/GenBank/DDBJ databases">
        <authorList>
            <person name="Sun Q."/>
            <person name="Mori K."/>
        </authorList>
    </citation>
    <scope>NUCLEOTIDE SEQUENCE [LARGE SCALE GENOMIC DNA]</scope>
    <source>
        <strain evidence="2 3">NCAIM B.02537</strain>
    </source>
</reference>
<organism evidence="2 3">
    <name type="scientific">Novosphingobium aquiterrae</name>
    <dbReference type="NCBI Taxonomy" id="624388"/>
    <lineage>
        <taxon>Bacteria</taxon>
        <taxon>Pseudomonadati</taxon>
        <taxon>Pseudomonadota</taxon>
        <taxon>Alphaproteobacteria</taxon>
        <taxon>Sphingomonadales</taxon>
        <taxon>Sphingomonadaceae</taxon>
        <taxon>Novosphingobium</taxon>
    </lineage>
</organism>
<protein>
    <submittedName>
        <fullName evidence="2">Helix-turn-helix domain-containing protein</fullName>
    </submittedName>
</protein>
<dbReference type="Pfam" id="PF12833">
    <property type="entry name" value="HTH_18"/>
    <property type="match status" value="1"/>
</dbReference>
<keyword evidence="3" id="KW-1185">Reference proteome</keyword>
<dbReference type="RefSeq" id="WP_379481772.1">
    <property type="nucleotide sequence ID" value="NZ_JBHLTL010000006.1"/>
</dbReference>
<dbReference type="EMBL" id="JBHLTL010000006">
    <property type="protein sequence ID" value="MFC0590330.1"/>
    <property type="molecule type" value="Genomic_DNA"/>
</dbReference>
<proteinExistence type="predicted"/>
<sequence>MSPDVSITVRFHPPPEDLRRYFTTFYVTEIDVPDGQLVEDALQPEWAGLRFFSGASPDAWVGQGAVVSGATFIATGPSSLPCHFRLGTTRFWGIGLLPLGWHRYVGKPACDHANLVTDGARHPAFAAFTPLADRLFGTAPDEAAELARIISFFRGLGEPDPNEEARIVAVHGALIDPRIDSVAKLVEEVGTGQRTIERLCQRHFGFSPKLLLRRQRFMRSLAQFMLDPSLKWIGAIDGHYHDQAQFVRDFHQFMDMTPREYAALPHPVLDRFMHERARMLRAAVQTLDSPDGAAPDRT</sequence>
<evidence type="ECO:0000313" key="3">
    <source>
        <dbReference type="Proteomes" id="UP001589943"/>
    </source>
</evidence>
<name>A0ABV6PKG5_9SPHN</name>
<dbReference type="PROSITE" id="PS01124">
    <property type="entry name" value="HTH_ARAC_FAMILY_2"/>
    <property type="match status" value="1"/>
</dbReference>
<gene>
    <name evidence="2" type="ORF">ACFFF7_12975</name>
</gene>
<comment type="caution">
    <text evidence="2">The sequence shown here is derived from an EMBL/GenBank/DDBJ whole genome shotgun (WGS) entry which is preliminary data.</text>
</comment>
<evidence type="ECO:0000259" key="1">
    <source>
        <dbReference type="PROSITE" id="PS01124"/>
    </source>
</evidence>
<evidence type="ECO:0000313" key="2">
    <source>
        <dbReference type="EMBL" id="MFC0590330.1"/>
    </source>
</evidence>